<organism evidence="1 2">
    <name type="scientific">Candidatus Gottesmanbacteria bacterium RIFOXYB1_FULL_47_11</name>
    <dbReference type="NCBI Taxonomy" id="1798401"/>
    <lineage>
        <taxon>Bacteria</taxon>
        <taxon>Candidatus Gottesmaniibacteriota</taxon>
    </lineage>
</organism>
<comment type="caution">
    <text evidence="1">The sequence shown here is derived from an EMBL/GenBank/DDBJ whole genome shotgun (WGS) entry which is preliminary data.</text>
</comment>
<dbReference type="EMBL" id="MFKE01000020">
    <property type="protein sequence ID" value="OGG34878.1"/>
    <property type="molecule type" value="Genomic_DNA"/>
</dbReference>
<proteinExistence type="predicted"/>
<accession>A0A1F6BDC2</accession>
<evidence type="ECO:0000313" key="2">
    <source>
        <dbReference type="Proteomes" id="UP000176186"/>
    </source>
</evidence>
<evidence type="ECO:0000313" key="1">
    <source>
        <dbReference type="EMBL" id="OGG34878.1"/>
    </source>
</evidence>
<sequence>MNKRLILIAIIFLLIAIAVFLFVSRQREAGLTGLTPSPTLAPPAPSGIFPQPTNAVFSFASPPGTPSTAPSYTFVPPTLASIESMVGRSAQALDLSSTPSSLIRDGVYTKTWSRPGEAKVVVTQKNNAIGITFQQAKSSQPPGVFTPDVAVQQFLLSLVPISPGITVYAAGSSSGPFDGLLVLDTPSPSSYKNYLFSYAVDQKPILTSALSLTPVSVIADSGGIIRSASIVPPPTAVQAAVSLALLSPEQILASLAAGRGTLLDVHNPQTPEQGELPAFSAFTITDVKIVYAPQNNMLLPAFYLSGTGTAPAGKAQQAIIFLWAFQEGAKTQL</sequence>
<gene>
    <name evidence="1" type="ORF">A2363_00365</name>
</gene>
<dbReference type="AlphaFoldDB" id="A0A1F6BDC2"/>
<dbReference type="Proteomes" id="UP000176186">
    <property type="component" value="Unassembled WGS sequence"/>
</dbReference>
<reference evidence="1 2" key="1">
    <citation type="journal article" date="2016" name="Nat. Commun.">
        <title>Thousands of microbial genomes shed light on interconnected biogeochemical processes in an aquifer system.</title>
        <authorList>
            <person name="Anantharaman K."/>
            <person name="Brown C.T."/>
            <person name="Hug L.A."/>
            <person name="Sharon I."/>
            <person name="Castelle C.J."/>
            <person name="Probst A.J."/>
            <person name="Thomas B.C."/>
            <person name="Singh A."/>
            <person name="Wilkins M.J."/>
            <person name="Karaoz U."/>
            <person name="Brodie E.L."/>
            <person name="Williams K.H."/>
            <person name="Hubbard S.S."/>
            <person name="Banfield J.F."/>
        </authorList>
    </citation>
    <scope>NUCLEOTIDE SEQUENCE [LARGE SCALE GENOMIC DNA]</scope>
</reference>
<protein>
    <submittedName>
        <fullName evidence="1">Uncharacterized protein</fullName>
    </submittedName>
</protein>
<dbReference type="STRING" id="1798401.A2363_00365"/>
<name>A0A1F6BDC2_9BACT</name>